<sequence length="397" mass="42364">MYEMIWHHRDRLQAPMDPYTVKSLLWQLLNGLSFMHQNWIIHRDLKPSNVLVTGEGPEPGCVKIADFGLARVFQAPVRPLYDNGVVVTIWYRAPELLLGARHYTRALDMWAAGCIFAELMTLRPLFQGSERKQAGAPFQFDQIDRIFRVLGHPSSKTWPLLEHLPHWHDNTENVRAKRLEWGAPRLAEHLAEVLHAQAEAQRAHGRAEPAVFRPSPAGLDLLRRMLEIDPAQRITAEDALRHDYFTAEAPLPGPNALVCGGVQVASYPRRNRTQVPGPAAGTGAAAAGGAAATALAPSAAAAPVAVAGAYDGAGAPALLAASQPALPPQPHHAPLAMAQQYLPVAGAVSAALPMASTGVAAPLAFSGCIPSSLVAFTKTGVASAGIRMAAASGVVMV</sequence>
<keyword evidence="12" id="KW-1185">Reference proteome</keyword>
<comment type="catalytic activity">
    <reaction evidence="8">
        <text>L-seryl-[protein] + ATP = O-phospho-L-seryl-[protein] + ADP + H(+)</text>
        <dbReference type="Rhea" id="RHEA:17989"/>
        <dbReference type="Rhea" id="RHEA-COMP:9863"/>
        <dbReference type="Rhea" id="RHEA-COMP:11604"/>
        <dbReference type="ChEBI" id="CHEBI:15378"/>
        <dbReference type="ChEBI" id="CHEBI:29999"/>
        <dbReference type="ChEBI" id="CHEBI:30616"/>
        <dbReference type="ChEBI" id="CHEBI:83421"/>
        <dbReference type="ChEBI" id="CHEBI:456216"/>
        <dbReference type="EC" id="2.7.11.22"/>
    </reaction>
</comment>
<dbReference type="PROSITE" id="PS00108">
    <property type="entry name" value="PROTEIN_KINASE_ST"/>
    <property type="match status" value="1"/>
</dbReference>
<evidence type="ECO:0000256" key="2">
    <source>
        <dbReference type="ARBA" id="ARBA00022527"/>
    </source>
</evidence>
<evidence type="ECO:0000256" key="1">
    <source>
        <dbReference type="ARBA" id="ARBA00006485"/>
    </source>
</evidence>
<protein>
    <submittedName>
        <fullName evidence="11">Cyclin-dependent kinase 8/11</fullName>
        <ecNumber evidence="11">2.7.11.22</ecNumber>
    </submittedName>
</protein>
<comment type="catalytic activity">
    <reaction evidence="9">
        <text>[DNA-directed RNA polymerase] + ATP = phospho-[DNA-directed RNA polymerase] + ADP + H(+)</text>
        <dbReference type="Rhea" id="RHEA:10216"/>
        <dbReference type="Rhea" id="RHEA-COMP:11321"/>
        <dbReference type="Rhea" id="RHEA-COMP:11322"/>
        <dbReference type="ChEBI" id="CHEBI:15378"/>
        <dbReference type="ChEBI" id="CHEBI:30616"/>
        <dbReference type="ChEBI" id="CHEBI:43176"/>
        <dbReference type="ChEBI" id="CHEBI:68546"/>
        <dbReference type="ChEBI" id="CHEBI:456216"/>
        <dbReference type="EC" id="2.7.11.23"/>
    </reaction>
</comment>
<reference evidence="11 12" key="1">
    <citation type="journal article" date="2013" name="BMC Genomics">
        <title>Reconstruction of the lipid metabolism for the microalga Monoraphidium neglectum from its genome sequence reveals characteristics suitable for biofuel production.</title>
        <authorList>
            <person name="Bogen C."/>
            <person name="Al-Dilaimi A."/>
            <person name="Albersmeier A."/>
            <person name="Wichmann J."/>
            <person name="Grundmann M."/>
            <person name="Rupp O."/>
            <person name="Lauersen K.J."/>
            <person name="Blifernez-Klassen O."/>
            <person name="Kalinowski J."/>
            <person name="Goesmann A."/>
            <person name="Mussgnug J.H."/>
            <person name="Kruse O."/>
        </authorList>
    </citation>
    <scope>NUCLEOTIDE SEQUENCE [LARGE SCALE GENOMIC DNA]</scope>
    <source>
        <strain evidence="11 12">SAG 48.87</strain>
    </source>
</reference>
<dbReference type="InterPro" id="IPR000719">
    <property type="entry name" value="Prot_kinase_dom"/>
</dbReference>
<evidence type="ECO:0000256" key="8">
    <source>
        <dbReference type="ARBA" id="ARBA00048367"/>
    </source>
</evidence>
<dbReference type="AlphaFoldDB" id="A0A0D2NEU8"/>
<dbReference type="RefSeq" id="XP_013902700.1">
    <property type="nucleotide sequence ID" value="XM_014047246.1"/>
</dbReference>
<proteinExistence type="inferred from homology"/>
<evidence type="ECO:0000256" key="3">
    <source>
        <dbReference type="ARBA" id="ARBA00022679"/>
    </source>
</evidence>
<evidence type="ECO:0000256" key="6">
    <source>
        <dbReference type="ARBA" id="ARBA00022840"/>
    </source>
</evidence>
<dbReference type="InterPro" id="IPR050108">
    <property type="entry name" value="CDK"/>
</dbReference>
<dbReference type="EC" id="2.7.11.22" evidence="11"/>
<feature type="domain" description="Protein kinase" evidence="10">
    <location>
        <begin position="1"/>
        <end position="245"/>
    </location>
</feature>
<dbReference type="GO" id="GO:0005524">
    <property type="term" value="F:ATP binding"/>
    <property type="evidence" value="ECO:0007669"/>
    <property type="project" value="UniProtKB-KW"/>
</dbReference>
<accession>A0A0D2NEU8</accession>
<dbReference type="PROSITE" id="PS50011">
    <property type="entry name" value="PROTEIN_KINASE_DOM"/>
    <property type="match status" value="1"/>
</dbReference>
<keyword evidence="5 11" id="KW-0418">Kinase</keyword>
<dbReference type="FunFam" id="1.10.510.10:FF:000785">
    <property type="entry name" value="CMGC/CDK/CDK8 protein kinase"/>
    <property type="match status" value="1"/>
</dbReference>
<dbReference type="EMBL" id="KK100805">
    <property type="protein sequence ID" value="KIZ03681.1"/>
    <property type="molecule type" value="Genomic_DNA"/>
</dbReference>
<keyword evidence="2" id="KW-0723">Serine/threonine-protein kinase</keyword>
<dbReference type="GeneID" id="25737152"/>
<dbReference type="GO" id="GO:0004693">
    <property type="term" value="F:cyclin-dependent protein serine/threonine kinase activity"/>
    <property type="evidence" value="ECO:0007669"/>
    <property type="project" value="UniProtKB-EC"/>
</dbReference>
<evidence type="ECO:0000256" key="7">
    <source>
        <dbReference type="ARBA" id="ARBA00047811"/>
    </source>
</evidence>
<dbReference type="STRING" id="145388.A0A0D2NEU8"/>
<keyword evidence="4" id="KW-0547">Nucleotide-binding</keyword>
<evidence type="ECO:0000256" key="5">
    <source>
        <dbReference type="ARBA" id="ARBA00022777"/>
    </source>
</evidence>
<dbReference type="KEGG" id="mng:MNEG_4274"/>
<dbReference type="GO" id="GO:0008353">
    <property type="term" value="F:RNA polymerase II CTD heptapeptide repeat kinase activity"/>
    <property type="evidence" value="ECO:0007669"/>
    <property type="project" value="UniProtKB-EC"/>
</dbReference>
<dbReference type="Proteomes" id="UP000054498">
    <property type="component" value="Unassembled WGS sequence"/>
</dbReference>
<evidence type="ECO:0000256" key="4">
    <source>
        <dbReference type="ARBA" id="ARBA00022741"/>
    </source>
</evidence>
<gene>
    <name evidence="11" type="ORF">MNEG_4274</name>
</gene>
<dbReference type="SUPFAM" id="SSF56112">
    <property type="entry name" value="Protein kinase-like (PK-like)"/>
    <property type="match status" value="1"/>
</dbReference>
<dbReference type="Gene3D" id="1.10.510.10">
    <property type="entry name" value="Transferase(Phosphotransferase) domain 1"/>
    <property type="match status" value="1"/>
</dbReference>
<dbReference type="SMART" id="SM00220">
    <property type="entry name" value="S_TKc"/>
    <property type="match status" value="1"/>
</dbReference>
<dbReference type="InterPro" id="IPR008271">
    <property type="entry name" value="Ser/Thr_kinase_AS"/>
</dbReference>
<comment type="similarity">
    <text evidence="1">Belongs to the protein kinase superfamily. CMGC Ser/Thr protein kinase family. CDC2/CDKX subfamily.</text>
</comment>
<name>A0A0D2NEU8_9CHLO</name>
<evidence type="ECO:0000313" key="12">
    <source>
        <dbReference type="Proteomes" id="UP000054498"/>
    </source>
</evidence>
<dbReference type="OrthoDB" id="6284126at2759"/>
<evidence type="ECO:0000313" key="11">
    <source>
        <dbReference type="EMBL" id="KIZ03681.1"/>
    </source>
</evidence>
<dbReference type="InterPro" id="IPR011009">
    <property type="entry name" value="Kinase-like_dom_sf"/>
</dbReference>
<dbReference type="PANTHER" id="PTHR24056:SF495">
    <property type="entry name" value="CYCLIN-DEPENDENT KINASE 8-RELATED"/>
    <property type="match status" value="1"/>
</dbReference>
<dbReference type="GO" id="GO:0016592">
    <property type="term" value="C:mediator complex"/>
    <property type="evidence" value="ECO:0007669"/>
    <property type="project" value="TreeGrafter"/>
</dbReference>
<comment type="catalytic activity">
    <reaction evidence="7">
        <text>L-threonyl-[protein] + ATP = O-phospho-L-threonyl-[protein] + ADP + H(+)</text>
        <dbReference type="Rhea" id="RHEA:46608"/>
        <dbReference type="Rhea" id="RHEA-COMP:11060"/>
        <dbReference type="Rhea" id="RHEA-COMP:11605"/>
        <dbReference type="ChEBI" id="CHEBI:15378"/>
        <dbReference type="ChEBI" id="CHEBI:30013"/>
        <dbReference type="ChEBI" id="CHEBI:30616"/>
        <dbReference type="ChEBI" id="CHEBI:61977"/>
        <dbReference type="ChEBI" id="CHEBI:456216"/>
        <dbReference type="EC" id="2.7.11.22"/>
    </reaction>
</comment>
<dbReference type="PANTHER" id="PTHR24056">
    <property type="entry name" value="CELL DIVISION PROTEIN KINASE"/>
    <property type="match status" value="1"/>
</dbReference>
<keyword evidence="6" id="KW-0067">ATP-binding</keyword>
<evidence type="ECO:0000256" key="9">
    <source>
        <dbReference type="ARBA" id="ARBA00049280"/>
    </source>
</evidence>
<dbReference type="GO" id="GO:0106310">
    <property type="term" value="F:protein serine kinase activity"/>
    <property type="evidence" value="ECO:0007669"/>
    <property type="project" value="RHEA"/>
</dbReference>
<dbReference type="Pfam" id="PF00069">
    <property type="entry name" value="Pkinase"/>
    <property type="match status" value="1"/>
</dbReference>
<evidence type="ECO:0000259" key="10">
    <source>
        <dbReference type="PROSITE" id="PS50011"/>
    </source>
</evidence>
<keyword evidence="3 11" id="KW-0808">Transferase</keyword>
<organism evidence="11 12">
    <name type="scientific">Monoraphidium neglectum</name>
    <dbReference type="NCBI Taxonomy" id="145388"/>
    <lineage>
        <taxon>Eukaryota</taxon>
        <taxon>Viridiplantae</taxon>
        <taxon>Chlorophyta</taxon>
        <taxon>core chlorophytes</taxon>
        <taxon>Chlorophyceae</taxon>
        <taxon>CS clade</taxon>
        <taxon>Sphaeropleales</taxon>
        <taxon>Selenastraceae</taxon>
        <taxon>Monoraphidium</taxon>
    </lineage>
</organism>